<dbReference type="OrthoDB" id="654211at2759"/>
<proteinExistence type="predicted"/>
<name>U7PUG8_SPOS1</name>
<dbReference type="InterPro" id="IPR049049">
    <property type="entry name" value="Beta-AFase-like_GH127_C"/>
</dbReference>
<evidence type="ECO:0000313" key="4">
    <source>
        <dbReference type="EMBL" id="ERS98120.1"/>
    </source>
</evidence>
<dbReference type="InterPro" id="IPR049174">
    <property type="entry name" value="Beta-AFase-like"/>
</dbReference>
<reference evidence="5" key="1">
    <citation type="journal article" date="2014" name="Genome Announc.">
        <title>Genome sequence of the pathogenic fungus Sporothrix schenckii (ATCC 58251).</title>
        <authorList>
            <person name="Cuomo C.A."/>
            <person name="Rodriguez-Del Valle N."/>
            <person name="Perez-Sanchez L."/>
            <person name="Abouelleil A."/>
            <person name="Goldberg J."/>
            <person name="Young S."/>
            <person name="Zeng Q."/>
            <person name="Birren B.W."/>
        </authorList>
    </citation>
    <scope>NUCLEOTIDE SEQUENCE [LARGE SCALE GENOMIC DNA]</scope>
    <source>
        <strain evidence="5">ATCC 58251 / de Perez 2211183</strain>
    </source>
</reference>
<keyword evidence="5" id="KW-1185">Reference proteome</keyword>
<gene>
    <name evidence="4" type="ORF">HMPREF1624_04900</name>
</gene>
<sequence length="694" mass="77743">MAYPQTSFGNTEFHGPSLLQTRRTTVRTVTLQAQLAMLKSTGRFDAFKLQWHPIYDDTSQWPVPKHLFWDSDCAKWIEAACYALADTYDAEIDAAVQALVEMIRGAQQPDGYLNIHYTVVAPGQRWTNLRDMHELYNAGHLIEAALAHRAYYKNDRLMEPMHKYVRHIHDTFGPDAHKRHGYCGHPEIELALVRMHRATGSQEAYDLAAYFVQERGNPTGQDGRHYYDVEGDARGESPWMRPDPYPVQRAYWYNQAHAPLLQQATIEGHSVRAVYLLTAVADLLVDYVARSKHDHDATARPTTTATTLANVDGWFETVTRLWNNMADKKMYLTGGIGAIPAWEGFGRDYFLPQGTDDGGGYAETCASIGAIMLAERLLHLDLDSRYADVLELSLYNVVMTAMDLPGRAFTYDNQLASSAEKPSRREEWFECACCPPNVSRLYGSLGGYLWDFGSDGAGAAHVNVHLYTTARLSYAVDGQPLVLEQTSDWPWSGKVDFRLDNPAKTKTTLRLRIPAWAKGQFMLTPDLPGAVVERGYVVLPPAYLATNTAFALDIHGFRPRFLAQHPYTHQRTLTLARGPLVYCVEDADNPWETNHFKDVAVSADNNVEEEERVDAATGERYIALRTTGYVLADERAKWADKVPGGLPGMEVARDAEGAGAKAAAKTERTLVFIPYYYRANRGGHGHMRVGLNAV</sequence>
<dbReference type="GO" id="GO:0005975">
    <property type="term" value="P:carbohydrate metabolic process"/>
    <property type="evidence" value="ECO:0007669"/>
    <property type="project" value="InterPro"/>
</dbReference>
<evidence type="ECO:0000259" key="3">
    <source>
        <dbReference type="Pfam" id="PF20737"/>
    </source>
</evidence>
<dbReference type="PANTHER" id="PTHR43465">
    <property type="entry name" value="DUF1680 DOMAIN PROTEIN (AFU_ORTHOLOGUE AFUA_1G08910)"/>
    <property type="match status" value="1"/>
</dbReference>
<accession>U7PUG8</accession>
<evidence type="ECO:0000313" key="5">
    <source>
        <dbReference type="Proteomes" id="UP000018087"/>
    </source>
</evidence>
<dbReference type="Pfam" id="PF20736">
    <property type="entry name" value="Glyco_hydro127M"/>
    <property type="match status" value="1"/>
</dbReference>
<dbReference type="InterPro" id="IPR012878">
    <property type="entry name" value="Beta-AFase-like_GH127_cat"/>
</dbReference>
<dbReference type="InterPro" id="IPR008928">
    <property type="entry name" value="6-hairpin_glycosidase_sf"/>
</dbReference>
<evidence type="ECO:0000259" key="2">
    <source>
        <dbReference type="Pfam" id="PF20736"/>
    </source>
</evidence>
<dbReference type="EMBL" id="KI440846">
    <property type="protein sequence ID" value="ERS98120.1"/>
    <property type="molecule type" value="Genomic_DNA"/>
</dbReference>
<dbReference type="Proteomes" id="UP000018087">
    <property type="component" value="Unassembled WGS sequence"/>
</dbReference>
<feature type="domain" description="Non-reducing end beta-L-arabinofuranosidase-like GH127 catalytic" evidence="1">
    <location>
        <begin position="18"/>
        <end position="445"/>
    </location>
</feature>
<dbReference type="HOGENOM" id="CLU_013148_3_0_1"/>
<dbReference type="Pfam" id="PF20737">
    <property type="entry name" value="Glyco_hydro127C"/>
    <property type="match status" value="1"/>
</dbReference>
<feature type="domain" description="Non-reducing end beta-L-arabinofuranosidase-like GH127 middle" evidence="2">
    <location>
        <begin position="462"/>
        <end position="519"/>
    </location>
</feature>
<dbReference type="PANTHER" id="PTHR43465:SF2">
    <property type="entry name" value="DUF1680 DOMAIN PROTEIN (AFU_ORTHOLOGUE AFUA_1G08910)"/>
    <property type="match status" value="1"/>
</dbReference>
<protein>
    <submittedName>
        <fullName evidence="4">Uncharacterized protein</fullName>
    </submittedName>
</protein>
<dbReference type="AlphaFoldDB" id="U7PUG8"/>
<feature type="domain" description="Non-reducing end beta-L-arabinofuranosidase-like GH127 C-terminal" evidence="3">
    <location>
        <begin position="569"/>
        <end position="689"/>
    </location>
</feature>
<dbReference type="STRING" id="1391915.U7PUG8"/>
<organism evidence="4 5">
    <name type="scientific">Sporothrix schenckii (strain ATCC 58251 / de Perez 2211183)</name>
    <name type="common">Rose-picker's disease fungus</name>
    <dbReference type="NCBI Taxonomy" id="1391915"/>
    <lineage>
        <taxon>Eukaryota</taxon>
        <taxon>Fungi</taxon>
        <taxon>Dikarya</taxon>
        <taxon>Ascomycota</taxon>
        <taxon>Pezizomycotina</taxon>
        <taxon>Sordariomycetes</taxon>
        <taxon>Sordariomycetidae</taxon>
        <taxon>Ophiostomatales</taxon>
        <taxon>Ophiostomataceae</taxon>
        <taxon>Sporothrix</taxon>
    </lineage>
</organism>
<dbReference type="SUPFAM" id="SSF48208">
    <property type="entry name" value="Six-hairpin glycosidases"/>
    <property type="match status" value="1"/>
</dbReference>
<dbReference type="Pfam" id="PF07944">
    <property type="entry name" value="Beta-AFase-like_GH127_cat"/>
    <property type="match status" value="1"/>
</dbReference>
<dbReference type="InterPro" id="IPR049046">
    <property type="entry name" value="Beta-AFase-like_GH127_middle"/>
</dbReference>
<dbReference type="eggNOG" id="ENOG502QYM6">
    <property type="taxonomic scope" value="Eukaryota"/>
</dbReference>
<evidence type="ECO:0000259" key="1">
    <source>
        <dbReference type="Pfam" id="PF07944"/>
    </source>
</evidence>